<evidence type="ECO:0000313" key="5">
    <source>
        <dbReference type="Proteomes" id="UP000764045"/>
    </source>
</evidence>
<proteinExistence type="predicted"/>
<organism evidence="4 5">
    <name type="scientific">Marseilla massiliensis</name>
    <dbReference type="NCBI Taxonomy" id="1841864"/>
    <lineage>
        <taxon>Bacteria</taxon>
        <taxon>Pseudomonadati</taxon>
        <taxon>Bacteroidota</taxon>
        <taxon>Bacteroidia</taxon>
        <taxon>Bacteroidales</taxon>
        <taxon>Prevotellaceae</taxon>
        <taxon>Marseilla</taxon>
    </lineage>
</organism>
<evidence type="ECO:0000256" key="1">
    <source>
        <dbReference type="ARBA" id="ARBA00023027"/>
    </source>
</evidence>
<evidence type="ECO:0000313" key="4">
    <source>
        <dbReference type="EMBL" id="MBM6662666.1"/>
    </source>
</evidence>
<protein>
    <submittedName>
        <fullName evidence="4">SIR2 family protein</fullName>
    </submittedName>
</protein>
<evidence type="ECO:0000256" key="2">
    <source>
        <dbReference type="PROSITE-ProRule" id="PRU00236"/>
    </source>
</evidence>
<gene>
    <name evidence="4" type="ORF">H6B30_13040</name>
</gene>
<dbReference type="Pfam" id="PF13289">
    <property type="entry name" value="SIR2_2"/>
    <property type="match status" value="1"/>
</dbReference>
<dbReference type="PROSITE" id="PS50305">
    <property type="entry name" value="SIRTUIN"/>
    <property type="match status" value="1"/>
</dbReference>
<keyword evidence="5" id="KW-1185">Reference proteome</keyword>
<dbReference type="AlphaFoldDB" id="A0A939B5N7"/>
<dbReference type="InterPro" id="IPR026590">
    <property type="entry name" value="Ssirtuin_cat_dom"/>
</dbReference>
<reference evidence="4 5" key="1">
    <citation type="journal article" date="2021" name="Sci. Rep.">
        <title>The distribution of antibiotic resistance genes in chicken gut microbiota commensals.</title>
        <authorList>
            <person name="Juricova H."/>
            <person name="Matiasovicova J."/>
            <person name="Kubasova T."/>
            <person name="Cejkova D."/>
            <person name="Rychlik I."/>
        </authorList>
    </citation>
    <scope>NUCLEOTIDE SEQUENCE [LARGE SCALE GENOMIC DNA]</scope>
    <source>
        <strain evidence="4 5">An819</strain>
    </source>
</reference>
<dbReference type="Gene3D" id="3.40.50.1220">
    <property type="entry name" value="TPP-binding domain"/>
    <property type="match status" value="1"/>
</dbReference>
<feature type="domain" description="Deacetylase sirtuin-type" evidence="3">
    <location>
        <begin position="1"/>
        <end position="272"/>
    </location>
</feature>
<dbReference type="EMBL" id="JACJJL010000026">
    <property type="protein sequence ID" value="MBM6662666.1"/>
    <property type="molecule type" value="Genomic_DNA"/>
</dbReference>
<keyword evidence="1" id="KW-0520">NAD</keyword>
<dbReference type="InterPro" id="IPR029035">
    <property type="entry name" value="DHS-like_NAD/FAD-binding_dom"/>
</dbReference>
<comment type="caution">
    <text evidence="2">Lacks conserved residue(s) required for the propagation of feature annotation.</text>
</comment>
<dbReference type="RefSeq" id="WP_205111295.1">
    <property type="nucleotide sequence ID" value="NZ_JACJJL010000026.1"/>
</dbReference>
<accession>A0A939B5N7</accession>
<name>A0A939B5N7_9BACT</name>
<dbReference type="SUPFAM" id="SSF52467">
    <property type="entry name" value="DHS-like NAD/FAD-binding domain"/>
    <property type="match status" value="1"/>
</dbReference>
<comment type="caution">
    <text evidence="4">The sequence shown here is derived from an EMBL/GenBank/DDBJ whole genome shotgun (WGS) entry which is preliminary data.</text>
</comment>
<evidence type="ECO:0000259" key="3">
    <source>
        <dbReference type="PROSITE" id="PS50305"/>
    </source>
</evidence>
<sequence>MDELQLSNLSHIHQAYRSNRLVIFVGAGVSRNSGVPTWDELIAAMKSELPADLRFENDALKIAQLYKDARGYKEYMDKVKDILLYNKTTPNPLHKRILSLNPSHIVTTNYDDLIEQEIQNEYSQYTIIREDKDIPQMVYPNSLIKMHGDYVTNNIVLTETDYYNYKNNFPLVRAFVQSLFASKLVLFVGFSFADLNLKIILEELKGILSDHMQRAYLLSCDEPNQVVRNYFENKGVNVVYFSENEIDSINGSDYSITSLNGKGLLMDKVLFAIQNYSNTSKKDIASYVYNRIKSYYKEMRSFGDGLKYFFPNYSSMRWHTHSSGVQTFLPDFTELEKITKDDQGKRLFLHKHPDIDLSTLLKLAYYNYLNEIDGIKILDDRFENNISKYIPKTTIDYLRQFDFSAMEKRILQLRSTALQYSIDDLEYPFTLYLLGDYAGAIKQYAKLLPMYWNRQKYILYFICRYNMWSIRYNVKWQKDWDITTDVERELQLALDTNLEEILNKLPLDWEIKKIFQDLISYRSIGGRLVKTEHFREEIFKQKKMTEKGGCSINSNILLLLGAYQREYLFCVANHIICNNSSYFKSLCYNTVSGILNSFSTPANSMFGGLLVSTRIESLDQSMLKILIFDIDRKNLESILKGYDIETLKFHDSGIEYINLCLQGLADSNRFLYKSNDAFHPSLCNILLLISKSQADAINNELLYKVLLKYWNYEFHIGHGVIENIISRFELPQSYVNELISKMLYATHSSLNYTGCIEKLISRTTEFTDIRMDSFKEHEAIRNLLVIYPACPDEQKPMLLTYCLDNIEDFWCYIRFIFHNHIIQQSDARIKELYNKYNKNLDEHDCYILAKIKNDLAFAALHSFIDEIAISNECLKFFLSPKEYKDFDNVNVEWIFKFSQEEREEFFKNEVYKTKLKEYINSHWLSKSDMKYLISLL</sequence>
<dbReference type="Proteomes" id="UP000764045">
    <property type="component" value="Unassembled WGS sequence"/>
</dbReference>